<keyword evidence="3" id="KW-1185">Reference proteome</keyword>
<sequence>MLDQGEISPRGSAQVSKLEIVNLQQNSTVFKEIPPKLDRKWISLTSFSRNRKYPTQRHKVRVHARPGLDESGAAGTRVVARKVTMDPQGERLATKTWYANPKASFADDAIAAMMQ</sequence>
<feature type="compositionally biased region" description="Basic residues" evidence="1">
    <location>
        <begin position="53"/>
        <end position="64"/>
    </location>
</feature>
<proteinExistence type="predicted"/>
<dbReference type="EMBL" id="JAHYIQ010000008">
    <property type="protein sequence ID" value="KAK1129843.1"/>
    <property type="molecule type" value="Genomic_DNA"/>
</dbReference>
<protein>
    <submittedName>
        <fullName evidence="2">Uncharacterized protein</fullName>
    </submittedName>
</protein>
<name>A0AA40G2M6_9HYME</name>
<comment type="caution">
    <text evidence="2">The sequence shown here is derived from an EMBL/GenBank/DDBJ whole genome shotgun (WGS) entry which is preliminary data.</text>
</comment>
<evidence type="ECO:0000313" key="3">
    <source>
        <dbReference type="Proteomes" id="UP001177670"/>
    </source>
</evidence>
<evidence type="ECO:0000313" key="2">
    <source>
        <dbReference type="EMBL" id="KAK1129843.1"/>
    </source>
</evidence>
<gene>
    <name evidence="2" type="ORF">K0M31_019551</name>
</gene>
<reference evidence="2" key="1">
    <citation type="submission" date="2021-10" db="EMBL/GenBank/DDBJ databases">
        <title>Melipona bicolor Genome sequencing and assembly.</title>
        <authorList>
            <person name="Araujo N.S."/>
            <person name="Arias M.C."/>
        </authorList>
    </citation>
    <scope>NUCLEOTIDE SEQUENCE</scope>
    <source>
        <strain evidence="2">USP_2M_L1-L4_2017</strain>
        <tissue evidence="2">Whole body</tissue>
    </source>
</reference>
<accession>A0AA40G2M6</accession>
<evidence type="ECO:0000256" key="1">
    <source>
        <dbReference type="SAM" id="MobiDB-lite"/>
    </source>
</evidence>
<dbReference type="AlphaFoldDB" id="A0AA40G2M6"/>
<organism evidence="2 3">
    <name type="scientific">Melipona bicolor</name>
    <dbReference type="NCBI Taxonomy" id="60889"/>
    <lineage>
        <taxon>Eukaryota</taxon>
        <taxon>Metazoa</taxon>
        <taxon>Ecdysozoa</taxon>
        <taxon>Arthropoda</taxon>
        <taxon>Hexapoda</taxon>
        <taxon>Insecta</taxon>
        <taxon>Pterygota</taxon>
        <taxon>Neoptera</taxon>
        <taxon>Endopterygota</taxon>
        <taxon>Hymenoptera</taxon>
        <taxon>Apocrita</taxon>
        <taxon>Aculeata</taxon>
        <taxon>Apoidea</taxon>
        <taxon>Anthophila</taxon>
        <taxon>Apidae</taxon>
        <taxon>Melipona</taxon>
    </lineage>
</organism>
<dbReference type="Proteomes" id="UP001177670">
    <property type="component" value="Unassembled WGS sequence"/>
</dbReference>
<feature type="region of interest" description="Disordered" evidence="1">
    <location>
        <begin position="53"/>
        <end position="75"/>
    </location>
</feature>